<dbReference type="InterPro" id="IPR011009">
    <property type="entry name" value="Kinase-like_dom_sf"/>
</dbReference>
<sequence>MESANKTRLSPEQINEIVHTALNHSVRSAVELADGWANNAYSIELDTGERVVLKIAPPADVRLMRYEQHIMKAEVAALERAGELKGMPVPKVLIHDDTFSLAPAEYFMMEYVEGTPYNKAKPHLSKSEQDVIEEQIGQLNRLLNAVEGTRFGTFLESGQQKDTWREAFTLMIENVLQDGRDAGVELPVDDEVIEQEIQRRLPYLDEVQVPQLVHWDLWDGNIFVQNGQVTGLIDFERTIWGDPLIEYYFGKFAGSDAFLKGYGRPVLTKSEQQRRALYNLYLDLILVIESTYRGYTDQNHVSWTYENLKQGVAFLTADPRL</sequence>
<evidence type="ECO:0000313" key="3">
    <source>
        <dbReference type="Proteomes" id="UP001240171"/>
    </source>
</evidence>
<name>A0ABT9CDV3_9BACL</name>
<comment type="caution">
    <text evidence="2">The sequence shown here is derived from an EMBL/GenBank/DDBJ whole genome shotgun (WGS) entry which is preliminary data.</text>
</comment>
<dbReference type="EMBL" id="JAUQTB010000007">
    <property type="protein sequence ID" value="MDO7907459.1"/>
    <property type="molecule type" value="Genomic_DNA"/>
</dbReference>
<accession>A0ABT9CDV3</accession>
<feature type="domain" description="Aminoglycoside phosphotransferase" evidence="1">
    <location>
        <begin position="30"/>
        <end position="247"/>
    </location>
</feature>
<proteinExistence type="predicted"/>
<gene>
    <name evidence="2" type="ORF">Q5741_13690</name>
</gene>
<dbReference type="GO" id="GO:0016740">
    <property type="term" value="F:transferase activity"/>
    <property type="evidence" value="ECO:0007669"/>
    <property type="project" value="UniProtKB-KW"/>
</dbReference>
<dbReference type="RefSeq" id="WP_305024669.1">
    <property type="nucleotide sequence ID" value="NZ_JAUQTB010000007.1"/>
</dbReference>
<keyword evidence="3" id="KW-1185">Reference proteome</keyword>
<dbReference type="PANTHER" id="PTHR21310:SF15">
    <property type="entry name" value="AMINOGLYCOSIDE PHOSPHOTRANSFERASE DOMAIN-CONTAINING PROTEIN"/>
    <property type="match status" value="1"/>
</dbReference>
<dbReference type="EC" id="2.7.1.-" evidence="2"/>
<evidence type="ECO:0000259" key="1">
    <source>
        <dbReference type="Pfam" id="PF01636"/>
    </source>
</evidence>
<dbReference type="Gene3D" id="3.30.200.20">
    <property type="entry name" value="Phosphorylase Kinase, domain 1"/>
    <property type="match status" value="1"/>
</dbReference>
<dbReference type="Gene3D" id="3.90.1200.10">
    <property type="match status" value="1"/>
</dbReference>
<reference evidence="2 3" key="1">
    <citation type="submission" date="2023-07" db="EMBL/GenBank/DDBJ databases">
        <title>Paenibacillus sp. JX-17 nov. isolated from soil.</title>
        <authorList>
            <person name="Wan Y."/>
            <person name="Liu B."/>
        </authorList>
    </citation>
    <scope>NUCLEOTIDE SEQUENCE [LARGE SCALE GENOMIC DNA]</scope>
    <source>
        <strain evidence="2 3">JX-17</strain>
    </source>
</reference>
<dbReference type="Pfam" id="PF01636">
    <property type="entry name" value="APH"/>
    <property type="match status" value="1"/>
</dbReference>
<dbReference type="Proteomes" id="UP001240171">
    <property type="component" value="Unassembled WGS sequence"/>
</dbReference>
<dbReference type="PANTHER" id="PTHR21310">
    <property type="entry name" value="AMINOGLYCOSIDE PHOSPHOTRANSFERASE-RELATED-RELATED"/>
    <property type="match status" value="1"/>
</dbReference>
<dbReference type="InterPro" id="IPR002575">
    <property type="entry name" value="Aminoglycoside_PTrfase"/>
</dbReference>
<protein>
    <submittedName>
        <fullName evidence="2">Aminoglycoside phosphotransferase family protein</fullName>
        <ecNumber evidence="2">2.7.1.-</ecNumber>
    </submittedName>
</protein>
<evidence type="ECO:0000313" key="2">
    <source>
        <dbReference type="EMBL" id="MDO7907459.1"/>
    </source>
</evidence>
<keyword evidence="2" id="KW-0808">Transferase</keyword>
<dbReference type="InterPro" id="IPR051678">
    <property type="entry name" value="AGP_Transferase"/>
</dbReference>
<organism evidence="2 3">
    <name type="scientific">Paenibacillus lacisoli</name>
    <dbReference type="NCBI Taxonomy" id="3064525"/>
    <lineage>
        <taxon>Bacteria</taxon>
        <taxon>Bacillati</taxon>
        <taxon>Bacillota</taxon>
        <taxon>Bacilli</taxon>
        <taxon>Bacillales</taxon>
        <taxon>Paenibacillaceae</taxon>
        <taxon>Paenibacillus</taxon>
    </lineage>
</organism>
<dbReference type="SUPFAM" id="SSF56112">
    <property type="entry name" value="Protein kinase-like (PK-like)"/>
    <property type="match status" value="1"/>
</dbReference>